<comment type="caution">
    <text evidence="1">The sequence shown here is derived from an EMBL/GenBank/DDBJ whole genome shotgun (WGS) entry which is preliminary data.</text>
</comment>
<keyword evidence="2" id="KW-1185">Reference proteome</keyword>
<evidence type="ECO:0000313" key="2">
    <source>
        <dbReference type="Proteomes" id="UP001272940"/>
    </source>
</evidence>
<sequence length="73" mass="8192">MTFAIRVSYDDRMSEPLKLVIVSLTEPRQYLTAGKEWSPDRSEAVELDWREASEMRASLPKGVQAAPVPAKDA</sequence>
<reference evidence="1 2" key="1">
    <citation type="journal article" date="2023" name="FEMS Microbes">
        <title>Whole genomes of deep-sea sponge-associated bacteria exhibit high novel natural product potential.</title>
        <authorList>
            <person name="Hesketh-Best P.J."/>
            <person name="January G.G."/>
            <person name="Koch M.J."/>
            <person name="Warburton P.J."/>
            <person name="Howell K.L."/>
            <person name="Upton M."/>
        </authorList>
    </citation>
    <scope>NUCLEOTIDE SEQUENCE [LARGE SCALE GENOMIC DNA]</scope>
    <source>
        <strain evidence="1 2">PC206-O</strain>
    </source>
</reference>
<protein>
    <submittedName>
        <fullName evidence="1">Uncharacterized protein</fullName>
    </submittedName>
</protein>
<dbReference type="Proteomes" id="UP001272940">
    <property type="component" value="Unassembled WGS sequence"/>
</dbReference>
<dbReference type="EMBL" id="JAMYEC010000003">
    <property type="protein sequence ID" value="MDX2334608.1"/>
    <property type="molecule type" value="Genomic_DNA"/>
</dbReference>
<name>A0ABU4KNM1_BREVE</name>
<gene>
    <name evidence="1" type="ORF">NJD11_06605</name>
</gene>
<dbReference type="RefSeq" id="WP_319078602.1">
    <property type="nucleotide sequence ID" value="NZ_JAMYEC010000003.1"/>
</dbReference>
<proteinExistence type="predicted"/>
<evidence type="ECO:0000313" key="1">
    <source>
        <dbReference type="EMBL" id="MDX2334608.1"/>
    </source>
</evidence>
<accession>A0ABU4KNM1</accession>
<organism evidence="1 2">
    <name type="scientific">Brevundimonas vesicularis</name>
    <name type="common">Pseudomonas vesicularis</name>
    <dbReference type="NCBI Taxonomy" id="41276"/>
    <lineage>
        <taxon>Bacteria</taxon>
        <taxon>Pseudomonadati</taxon>
        <taxon>Pseudomonadota</taxon>
        <taxon>Alphaproteobacteria</taxon>
        <taxon>Caulobacterales</taxon>
        <taxon>Caulobacteraceae</taxon>
        <taxon>Brevundimonas</taxon>
    </lineage>
</organism>